<feature type="region of interest" description="Disordered" evidence="1">
    <location>
        <begin position="514"/>
        <end position="533"/>
    </location>
</feature>
<gene>
    <name evidence="3" type="primary">OJ1116_H09.24</name>
</gene>
<dbReference type="PANTHER" id="PTHR33087:SF21">
    <property type="entry name" value="OS03G0782100 PROTEIN"/>
    <property type="match status" value="1"/>
</dbReference>
<sequence>MSQLGDPATRPEEDTCFIPTSYAIDEELREWSETAVVSWAAHAPPTTEPRDVEQAFLDEFKLRRGEVAVSLHHPQAFLIKFQHRQHCEEALAKGYVKRHGIEIHFIKWRSLESALGVALMFRVRLCLDGVPMHAWAADIAERIIGRTCALEQIETDVVHPVESGNTRSIDLWAWTANPSTIPKRMWLGFTKRAKDPNLAPLFAVENPLEHWQRGVRHPVLFHLEEIHDYTAATIDLEGQGSFQPAKRRLPPWSLGVLDGEQVPGRVFEDFPHHPPPPRSVHERTGRLAGQNAGLTATPSMAARTDPAVDAQHGEDAFMMKATTMTRMIGMASATTATAVLIAMAAMPAIRAGAAGVVVVGGLAMTTRDPGAAMTAMMIVMTEAGISTVAGMIGGEATTTTAAEVGEFRLLHALHNSSFLYQEPQTNALSPVSQLQRLSIIADKAATPALSGRPAKPRIEAWFQNAAWEPIPVEHAFARIKSALPPPTSTTTCQQVEEALLRIELAAAATDPPVGEPFPQIDSPPPRVTSPALAQRPVLSSPVATRGGVNLEMTDDAGGKGGHLMLPPSPPAVQVVPTGAMEIDDIVAPPPPSPVATQLAQAAASASPISTGVLDALFASPPQPIIASPPRSPPRSPCARPLHMGRRLKIRTRQHSQPTRRSERIAKQPARPTMERCQRVLFKRLGLNGEEGASIEQVIAEYVAMFDGPLPAHVIAALTTIFGIDDEEQETMDAALISLVGEGIADAVEDAEDTVAA</sequence>
<evidence type="ECO:0000256" key="1">
    <source>
        <dbReference type="SAM" id="MobiDB-lite"/>
    </source>
</evidence>
<keyword evidence="2" id="KW-0812">Transmembrane</keyword>
<evidence type="ECO:0000313" key="3">
    <source>
        <dbReference type="EMBL" id="BAD82199.1"/>
    </source>
</evidence>
<keyword evidence="2" id="KW-0472">Membrane</keyword>
<accession>Q5N8K8</accession>
<reference evidence="3" key="1">
    <citation type="journal article" date="2002" name="Nature">
        <title>The genome sequence and structure of rice chromosome 1.</title>
        <authorList>
            <person name="Sasaki T."/>
            <person name="Matsumoto T."/>
            <person name="Yamamoto K."/>
            <person name="Sakata K."/>
            <person name="Baba T."/>
            <person name="Katayose Y."/>
            <person name="Wu J."/>
            <person name="Niimura Y."/>
            <person name="Cheng Z."/>
            <person name="Nagamura Y."/>
            <person name="Antonio B.A."/>
            <person name="Kanamori H."/>
            <person name="Hosokawa S."/>
            <person name="Masukawa M."/>
            <person name="Arikawa K."/>
            <person name="Chiden Y."/>
            <person name="Hayashi M."/>
            <person name="Okamoto M."/>
            <person name="Ando T."/>
            <person name="Aoki H."/>
            <person name="Arita K."/>
            <person name="Hamada M."/>
            <person name="Harada C."/>
            <person name="Hijishita S."/>
            <person name="Honda M."/>
            <person name="Ichikawa Y."/>
            <person name="Idonuma A."/>
            <person name="Iijima M."/>
            <person name="Ikeda M."/>
            <person name="Ikeno M."/>
            <person name="Itoh S."/>
            <person name="Itoh T."/>
            <person name="Itoh Y."/>
            <person name="Itoh Y."/>
            <person name="Iwabuchi A."/>
            <person name="Kamiya K."/>
            <person name="Karasawa W."/>
            <person name="Katagiri S."/>
            <person name="Kikuta A."/>
            <person name="Kobayashi N."/>
            <person name="Kono I."/>
            <person name="Machita K."/>
            <person name="Maehara T."/>
            <person name="Mizuno H."/>
            <person name="Mizubayashi T."/>
            <person name="Mukai Y."/>
            <person name="Nagasaki H."/>
            <person name="Nakashima M."/>
            <person name="Nakama Y."/>
            <person name="Nakamichi Y."/>
            <person name="Nakamura M."/>
            <person name="Namiki N."/>
            <person name="Negishi M."/>
            <person name="Ohta I."/>
            <person name="Ono N."/>
            <person name="Saji S."/>
            <person name="Sakai K."/>
            <person name="Shibata M."/>
            <person name="Shimokawa T."/>
            <person name="Shomura A."/>
            <person name="Song J."/>
            <person name="Takazaki Y."/>
            <person name="Terasawa K."/>
            <person name="Tsuji K."/>
            <person name="Waki K."/>
            <person name="Yamagata H."/>
            <person name="Yamane H."/>
            <person name="Yoshiki S."/>
            <person name="Yoshihara R."/>
            <person name="Yukawa K."/>
            <person name="Zhong H."/>
            <person name="Iwama H."/>
            <person name="Endo T."/>
            <person name="Ito H."/>
            <person name="Hahn J.H."/>
            <person name="Kim H.I."/>
            <person name="Eun M.Y."/>
            <person name="Yano M."/>
            <person name="Jiang J."/>
            <person name="Gojobori T."/>
        </authorList>
    </citation>
    <scope>NUCLEOTIDE SEQUENCE [LARGE SCALE GENOMIC DNA]</scope>
</reference>
<evidence type="ECO:0000256" key="2">
    <source>
        <dbReference type="SAM" id="Phobius"/>
    </source>
</evidence>
<proteinExistence type="predicted"/>
<dbReference type="InterPro" id="IPR053253">
    <property type="entry name" value="Sex_diff_modulator"/>
</dbReference>
<protein>
    <submittedName>
        <fullName evidence="3">Uncharacterized protein OJ1116_H09.24</fullName>
    </submittedName>
</protein>
<feature type="region of interest" description="Disordered" evidence="1">
    <location>
        <begin position="650"/>
        <end position="671"/>
    </location>
</feature>
<organism evidence="3">
    <name type="scientific">Oryza sativa subsp. japonica</name>
    <name type="common">Rice</name>
    <dbReference type="NCBI Taxonomy" id="39947"/>
    <lineage>
        <taxon>Eukaryota</taxon>
        <taxon>Viridiplantae</taxon>
        <taxon>Streptophyta</taxon>
        <taxon>Embryophyta</taxon>
        <taxon>Tracheophyta</taxon>
        <taxon>Spermatophyta</taxon>
        <taxon>Magnoliopsida</taxon>
        <taxon>Liliopsida</taxon>
        <taxon>Poales</taxon>
        <taxon>Poaceae</taxon>
        <taxon>BOP clade</taxon>
        <taxon>Oryzoideae</taxon>
        <taxon>Oryzeae</taxon>
        <taxon>Oryzinae</taxon>
        <taxon>Oryza</taxon>
        <taxon>Oryza sativa</taxon>
    </lineage>
</organism>
<dbReference type="Proteomes" id="UP000817658">
    <property type="component" value="Chromosome 1"/>
</dbReference>
<dbReference type="PANTHER" id="PTHR33087">
    <property type="entry name" value="OS07G0539200 PROTEIN"/>
    <property type="match status" value="1"/>
</dbReference>
<keyword evidence="2" id="KW-1133">Transmembrane helix</keyword>
<dbReference type="EMBL" id="AP003373">
    <property type="protein sequence ID" value="BAD82199.1"/>
    <property type="molecule type" value="Genomic_DNA"/>
</dbReference>
<feature type="transmembrane region" description="Helical" evidence="2">
    <location>
        <begin position="327"/>
        <end position="349"/>
    </location>
</feature>
<name>Q5N8K8_ORYSJ</name>
<dbReference type="AlphaFoldDB" id="Q5N8K8"/>